<dbReference type="SUPFAM" id="SSF52540">
    <property type="entry name" value="P-loop containing nucleoside triphosphate hydrolases"/>
    <property type="match status" value="1"/>
</dbReference>
<dbReference type="Gene3D" id="3.40.50.300">
    <property type="entry name" value="P-loop containing nucleotide triphosphate hydrolases"/>
    <property type="match status" value="1"/>
</dbReference>
<keyword evidence="1" id="KW-0808">Transferase</keyword>
<evidence type="ECO:0000256" key="1">
    <source>
        <dbReference type="ARBA" id="ARBA00022679"/>
    </source>
</evidence>
<dbReference type="InterPro" id="IPR027417">
    <property type="entry name" value="P-loop_NTPase"/>
</dbReference>
<dbReference type="Pfam" id="PF01583">
    <property type="entry name" value="APS_kinase"/>
    <property type="match status" value="1"/>
</dbReference>
<protein>
    <submittedName>
        <fullName evidence="3">Adenylylsulphate kinase</fullName>
    </submittedName>
</protein>
<proteinExistence type="predicted"/>
<dbReference type="InterPro" id="IPR059117">
    <property type="entry name" value="APS_kinase_dom"/>
</dbReference>
<reference evidence="3" key="1">
    <citation type="submission" date="2020-04" db="EMBL/GenBank/DDBJ databases">
        <authorList>
            <person name="Chiriac C."/>
            <person name="Salcher M."/>
            <person name="Ghai R."/>
            <person name="Kavagutti S V."/>
        </authorList>
    </citation>
    <scope>NUCLEOTIDE SEQUENCE</scope>
</reference>
<sequence>MEKILIMGLPGAGKTTLAKALVNELLEAGKSVKWFNADQVRKDNDDWDFSDAGRMRQAHRMNQLAKDADVDFVVCDFVCPTPLLRAIFAPHYNIWVDTIVKSRYEDTDDKFTPPTNYQYRLIEQDAEWHAKKIIEDLTTKENNNGSV</sequence>
<name>A0A6J5LCH9_9CAUD</name>
<evidence type="ECO:0000259" key="2">
    <source>
        <dbReference type="Pfam" id="PF01583"/>
    </source>
</evidence>
<feature type="domain" description="APS kinase" evidence="2">
    <location>
        <begin position="4"/>
        <end position="81"/>
    </location>
</feature>
<keyword evidence="3" id="KW-0418">Kinase</keyword>
<dbReference type="EMBL" id="LR796234">
    <property type="protein sequence ID" value="CAB4129409.1"/>
    <property type="molecule type" value="Genomic_DNA"/>
</dbReference>
<organism evidence="3">
    <name type="scientific">uncultured Caudovirales phage</name>
    <dbReference type="NCBI Taxonomy" id="2100421"/>
    <lineage>
        <taxon>Viruses</taxon>
        <taxon>Duplodnaviria</taxon>
        <taxon>Heunggongvirae</taxon>
        <taxon>Uroviricota</taxon>
        <taxon>Caudoviricetes</taxon>
        <taxon>Peduoviridae</taxon>
        <taxon>Maltschvirus</taxon>
        <taxon>Maltschvirus maltsch</taxon>
    </lineage>
</organism>
<accession>A0A6J5LCH9</accession>
<gene>
    <name evidence="3" type="ORF">UFOVP118_47</name>
</gene>
<dbReference type="GO" id="GO:0016301">
    <property type="term" value="F:kinase activity"/>
    <property type="evidence" value="ECO:0007669"/>
    <property type="project" value="UniProtKB-KW"/>
</dbReference>
<evidence type="ECO:0000313" key="3">
    <source>
        <dbReference type="EMBL" id="CAB4129409.1"/>
    </source>
</evidence>